<sequence>MRKIIFLTILLIDFSKQINPPVGTSSIKFVFDVTGSMHDDLLQVIQGATHIYNT</sequence>
<feature type="chain" id="PRO_5032973075" evidence="1">
    <location>
        <begin position="18"/>
        <end position="54"/>
    </location>
</feature>
<evidence type="ECO:0000313" key="3">
    <source>
        <dbReference type="Proteomes" id="UP000663836"/>
    </source>
</evidence>
<name>A0A820G8I9_9BILA</name>
<gene>
    <name evidence="2" type="ORF">JBS370_LOCUS39464</name>
</gene>
<evidence type="ECO:0000313" key="2">
    <source>
        <dbReference type="EMBL" id="CAF4271925.1"/>
    </source>
</evidence>
<feature type="non-terminal residue" evidence="2">
    <location>
        <position position="54"/>
    </location>
</feature>
<protein>
    <submittedName>
        <fullName evidence="2">Uncharacterized protein</fullName>
    </submittedName>
</protein>
<proteinExistence type="predicted"/>
<evidence type="ECO:0000256" key="1">
    <source>
        <dbReference type="SAM" id="SignalP"/>
    </source>
</evidence>
<accession>A0A820G8I9</accession>
<comment type="caution">
    <text evidence="2">The sequence shown here is derived from an EMBL/GenBank/DDBJ whole genome shotgun (WGS) entry which is preliminary data.</text>
</comment>
<reference evidence="2" key="1">
    <citation type="submission" date="2021-02" db="EMBL/GenBank/DDBJ databases">
        <authorList>
            <person name="Nowell W R."/>
        </authorList>
    </citation>
    <scope>NUCLEOTIDE SEQUENCE</scope>
</reference>
<keyword evidence="1" id="KW-0732">Signal</keyword>
<dbReference type="EMBL" id="CAJOBD010027485">
    <property type="protein sequence ID" value="CAF4271925.1"/>
    <property type="molecule type" value="Genomic_DNA"/>
</dbReference>
<dbReference type="Proteomes" id="UP000663836">
    <property type="component" value="Unassembled WGS sequence"/>
</dbReference>
<organism evidence="2 3">
    <name type="scientific">Rotaria sordida</name>
    <dbReference type="NCBI Taxonomy" id="392033"/>
    <lineage>
        <taxon>Eukaryota</taxon>
        <taxon>Metazoa</taxon>
        <taxon>Spiralia</taxon>
        <taxon>Gnathifera</taxon>
        <taxon>Rotifera</taxon>
        <taxon>Eurotatoria</taxon>
        <taxon>Bdelloidea</taxon>
        <taxon>Philodinida</taxon>
        <taxon>Philodinidae</taxon>
        <taxon>Rotaria</taxon>
    </lineage>
</organism>
<dbReference type="AlphaFoldDB" id="A0A820G8I9"/>
<feature type="signal peptide" evidence="1">
    <location>
        <begin position="1"/>
        <end position="17"/>
    </location>
</feature>